<dbReference type="Pfam" id="PF04773">
    <property type="entry name" value="FecR"/>
    <property type="match status" value="1"/>
</dbReference>
<dbReference type="Proteomes" id="UP000234483">
    <property type="component" value="Unassembled WGS sequence"/>
</dbReference>
<feature type="domain" description="FecR protein" evidence="1">
    <location>
        <begin position="113"/>
        <end position="202"/>
    </location>
</feature>
<comment type="caution">
    <text evidence="3">The sequence shown here is derived from an EMBL/GenBank/DDBJ whole genome shotgun (WGS) entry which is preliminary data.</text>
</comment>
<evidence type="ECO:0000259" key="2">
    <source>
        <dbReference type="Pfam" id="PF16220"/>
    </source>
</evidence>
<name>A0A2N5CLR9_9CAUL</name>
<gene>
    <name evidence="3" type="ORF">CFHF_24280</name>
</gene>
<dbReference type="InterPro" id="IPR012373">
    <property type="entry name" value="Ferrdict_sens_TM"/>
</dbReference>
<proteinExistence type="predicted"/>
<dbReference type="Pfam" id="PF16220">
    <property type="entry name" value="DUF4880"/>
    <property type="match status" value="1"/>
</dbReference>
<reference evidence="3 4" key="1">
    <citation type="submission" date="2017-12" db="EMBL/GenBank/DDBJ databases">
        <title>The genome sequence of Caulobacter flavus CGMCC1 15093.</title>
        <authorList>
            <person name="Gao J."/>
            <person name="Mao X."/>
            <person name="Sun J."/>
        </authorList>
    </citation>
    <scope>NUCLEOTIDE SEQUENCE [LARGE SCALE GENOMIC DNA]</scope>
    <source>
        <strain evidence="3 4">CGMCC1 15093</strain>
    </source>
</reference>
<dbReference type="AlphaFoldDB" id="A0A2N5CLR9"/>
<organism evidence="3 4">
    <name type="scientific">Caulobacter flavus</name>
    <dbReference type="NCBI Taxonomy" id="1679497"/>
    <lineage>
        <taxon>Bacteria</taxon>
        <taxon>Pseudomonadati</taxon>
        <taxon>Pseudomonadota</taxon>
        <taxon>Alphaproteobacteria</taxon>
        <taxon>Caulobacterales</taxon>
        <taxon>Caulobacteraceae</taxon>
        <taxon>Caulobacter</taxon>
    </lineage>
</organism>
<evidence type="ECO:0000259" key="1">
    <source>
        <dbReference type="Pfam" id="PF04773"/>
    </source>
</evidence>
<dbReference type="EMBL" id="PJRQ01000049">
    <property type="protein sequence ID" value="PLR06781.1"/>
    <property type="molecule type" value="Genomic_DNA"/>
</dbReference>
<dbReference type="GO" id="GO:0016989">
    <property type="term" value="F:sigma factor antagonist activity"/>
    <property type="evidence" value="ECO:0007669"/>
    <property type="project" value="TreeGrafter"/>
</dbReference>
<dbReference type="RefSeq" id="WP_101715505.1">
    <property type="nucleotide sequence ID" value="NZ_PJRQ01000049.1"/>
</dbReference>
<dbReference type="InterPro" id="IPR006860">
    <property type="entry name" value="FecR"/>
</dbReference>
<feature type="domain" description="FecR N-terminal" evidence="2">
    <location>
        <begin position="11"/>
        <end position="48"/>
    </location>
</feature>
<dbReference type="PANTHER" id="PTHR30273:SF2">
    <property type="entry name" value="PROTEIN FECR"/>
    <property type="match status" value="1"/>
</dbReference>
<evidence type="ECO:0000313" key="4">
    <source>
        <dbReference type="Proteomes" id="UP000234483"/>
    </source>
</evidence>
<dbReference type="PIRSF" id="PIRSF018266">
    <property type="entry name" value="FecR"/>
    <property type="match status" value="1"/>
</dbReference>
<dbReference type="PANTHER" id="PTHR30273">
    <property type="entry name" value="PERIPLASMIC SIGNAL SENSOR AND SIGMA FACTOR ACTIVATOR FECR-RELATED"/>
    <property type="match status" value="1"/>
</dbReference>
<accession>A0A2N5CLR9</accession>
<protein>
    <submittedName>
        <fullName evidence="3">FecR protein</fullName>
    </submittedName>
</protein>
<dbReference type="Gene3D" id="2.60.120.1440">
    <property type="match status" value="1"/>
</dbReference>
<dbReference type="InterPro" id="IPR032623">
    <property type="entry name" value="FecR_N"/>
</dbReference>
<sequence length="320" mass="34247">MTVGHDEHLRQEAAGWFARMRGPGADAARGEFDAWRADPLRQETYDRLVQRFDDSAILGHSRLSELRLRTSAAHRGPPAAVWWTAAAAGLVLGAVALSQVVLTPRTGAGLGERYVSARGQIRTVALARDVTVVLDTDTVLTASTAGDRPRLVLERGRIRVQSERPLEVQADRVRVNAERGAFDLRRQGGDEVEVATLRGDVRAEGGGLLQKTRTRIEAGQRMILTGGRAGAATPAPARDRQWPTGLLVFDGARLDQVIAEANRYSVRKIRLADPALARLQVSGGLKVTDPDGLARALGAALGLTVSSAPGGDLVLARTDA</sequence>
<evidence type="ECO:0000313" key="3">
    <source>
        <dbReference type="EMBL" id="PLR06781.1"/>
    </source>
</evidence>